<accession>A0A7C4JLW9</accession>
<evidence type="ECO:0000313" key="1">
    <source>
        <dbReference type="EMBL" id="HGQ74300.1"/>
    </source>
</evidence>
<sequence length="104" mass="12614">MDKPVKEKIIELVDKSWEPWRKAAFYSNPLVIEIMDKLYKEWEREGRKGIPLDYASQEELEKLLQIALTVTEIKESDFIPEYYEEQDVYGTRSIKRKKLFRRKK</sequence>
<name>A0A7C4JLW9_STAMA</name>
<protein>
    <submittedName>
        <fullName evidence="1">Uncharacterized protein</fullName>
    </submittedName>
</protein>
<proteinExistence type="predicted"/>
<dbReference type="EMBL" id="DTBP01000034">
    <property type="protein sequence ID" value="HGQ74300.1"/>
    <property type="molecule type" value="Genomic_DNA"/>
</dbReference>
<dbReference type="AlphaFoldDB" id="A0A7C4JLW9"/>
<comment type="caution">
    <text evidence="1">The sequence shown here is derived from an EMBL/GenBank/DDBJ whole genome shotgun (WGS) entry which is preliminary data.</text>
</comment>
<reference evidence="1" key="1">
    <citation type="journal article" date="2020" name="mSystems">
        <title>Genome- and Community-Level Interaction Insights into Carbon Utilization and Element Cycling Functions of Hydrothermarchaeota in Hydrothermal Sediment.</title>
        <authorList>
            <person name="Zhou Z."/>
            <person name="Liu Y."/>
            <person name="Xu W."/>
            <person name="Pan J."/>
            <person name="Luo Z.H."/>
            <person name="Li M."/>
        </authorList>
    </citation>
    <scope>NUCLEOTIDE SEQUENCE [LARGE SCALE GENOMIC DNA]</scope>
    <source>
        <strain evidence="1">SpSt-648</strain>
    </source>
</reference>
<gene>
    <name evidence="1" type="ORF">ENU20_04415</name>
</gene>
<organism evidence="1">
    <name type="scientific">Staphylothermus marinus</name>
    <dbReference type="NCBI Taxonomy" id="2280"/>
    <lineage>
        <taxon>Archaea</taxon>
        <taxon>Thermoproteota</taxon>
        <taxon>Thermoprotei</taxon>
        <taxon>Desulfurococcales</taxon>
        <taxon>Desulfurococcaceae</taxon>
        <taxon>Staphylothermus</taxon>
    </lineage>
</organism>